<proteinExistence type="predicted"/>
<dbReference type="Proteomes" id="UP000321638">
    <property type="component" value="Unassembled WGS sequence"/>
</dbReference>
<keyword evidence="2" id="KW-1185">Reference proteome</keyword>
<sequence>MIPDADQMTILRRYAMQLIDQYVPFERGDAKYKEVVETTGWRKAPDNPGTTCGFLCHWLMWKLGVGDPAILNWTDPSRSTKFLVGANIDKIWNKGQRPFVQIAEPYAKPFRQNPVVNMLELGASMGIGGPQPGDSVFIREPGGSAGSEHVFVFRRARRTPAGVEWDTAEAGQDHGTDARLKTRTVMLSGNFRGYTQISGNSPIRTIIGWLDLSRVEYDRAGLEAALKAAATVSV</sequence>
<dbReference type="OrthoDB" id="7281604at2"/>
<accession>A0A5C8PKH9</accession>
<comment type="caution">
    <text evidence="1">The sequence shown here is derived from an EMBL/GenBank/DDBJ whole genome shotgun (WGS) entry which is preliminary data.</text>
</comment>
<dbReference type="AlphaFoldDB" id="A0A5C8PKH9"/>
<evidence type="ECO:0000313" key="1">
    <source>
        <dbReference type="EMBL" id="TXL74175.1"/>
    </source>
</evidence>
<evidence type="ECO:0000313" key="2">
    <source>
        <dbReference type="Proteomes" id="UP000321638"/>
    </source>
</evidence>
<organism evidence="1 2">
    <name type="scientific">Vineibacter terrae</name>
    <dbReference type="NCBI Taxonomy" id="2586908"/>
    <lineage>
        <taxon>Bacteria</taxon>
        <taxon>Pseudomonadati</taxon>
        <taxon>Pseudomonadota</taxon>
        <taxon>Alphaproteobacteria</taxon>
        <taxon>Hyphomicrobiales</taxon>
        <taxon>Vineibacter</taxon>
    </lineage>
</organism>
<gene>
    <name evidence="1" type="ORF">FHP25_18430</name>
</gene>
<name>A0A5C8PKH9_9HYPH</name>
<dbReference type="EMBL" id="VDUZ01000020">
    <property type="protein sequence ID" value="TXL74175.1"/>
    <property type="molecule type" value="Genomic_DNA"/>
</dbReference>
<dbReference type="RefSeq" id="WP_147848423.1">
    <property type="nucleotide sequence ID" value="NZ_VDUZ01000020.1"/>
</dbReference>
<protein>
    <submittedName>
        <fullName evidence="1">Uncharacterized protein</fullName>
    </submittedName>
</protein>
<reference evidence="1 2" key="1">
    <citation type="submission" date="2019-06" db="EMBL/GenBank/DDBJ databases">
        <title>New taxonomy in bacterial strain CC-CFT640, isolated from vineyard.</title>
        <authorList>
            <person name="Lin S.-Y."/>
            <person name="Tsai C.-F."/>
            <person name="Young C.-C."/>
        </authorList>
    </citation>
    <scope>NUCLEOTIDE SEQUENCE [LARGE SCALE GENOMIC DNA]</scope>
    <source>
        <strain evidence="1 2">CC-CFT640</strain>
    </source>
</reference>